<organism evidence="6 7">
    <name type="scientific">Candidatus Yanofskybacteria bacterium GW2011_GWA2_44_9</name>
    <dbReference type="NCBI Taxonomy" id="1619025"/>
    <lineage>
        <taxon>Bacteria</taxon>
        <taxon>Candidatus Yanofskyibacteriota</taxon>
    </lineage>
</organism>
<dbReference type="PANTHER" id="PTHR43024">
    <property type="entry name" value="UDP-N-ACETYLMURAMOYL-TRIPEPTIDE--D-ALANYL-D-ALANINE LIGASE"/>
    <property type="match status" value="1"/>
</dbReference>
<dbReference type="Pfam" id="PF02875">
    <property type="entry name" value="Mur_ligase_C"/>
    <property type="match status" value="1"/>
</dbReference>
<dbReference type="Pfam" id="PF08245">
    <property type="entry name" value="Mur_ligase_M"/>
    <property type="match status" value="2"/>
</dbReference>
<feature type="domain" description="Mur ligase central" evidence="5">
    <location>
        <begin position="103"/>
        <end position="250"/>
    </location>
</feature>
<evidence type="ECO:0000256" key="1">
    <source>
        <dbReference type="ARBA" id="ARBA00022598"/>
    </source>
</evidence>
<dbReference type="SUPFAM" id="SSF53623">
    <property type="entry name" value="MurD-like peptide ligases, catalytic domain"/>
    <property type="match status" value="1"/>
</dbReference>
<gene>
    <name evidence="6" type="ORF">UW79_C0016G0014</name>
</gene>
<dbReference type="Proteomes" id="UP000034032">
    <property type="component" value="Unassembled WGS sequence"/>
</dbReference>
<keyword evidence="2" id="KW-0547">Nucleotide-binding</keyword>
<dbReference type="InterPro" id="IPR036565">
    <property type="entry name" value="Mur-like_cat_sf"/>
</dbReference>
<evidence type="ECO:0000259" key="4">
    <source>
        <dbReference type="Pfam" id="PF02875"/>
    </source>
</evidence>
<comment type="caution">
    <text evidence="6">The sequence shown here is derived from an EMBL/GenBank/DDBJ whole genome shotgun (WGS) entry which is preliminary data.</text>
</comment>
<accession>A0A0G1MLG5</accession>
<dbReference type="InterPro" id="IPR051046">
    <property type="entry name" value="MurCDEF_CellWall_CoF430Synth"/>
</dbReference>
<evidence type="ECO:0000256" key="3">
    <source>
        <dbReference type="ARBA" id="ARBA00022840"/>
    </source>
</evidence>
<sequence>MKSLIQKVIIWKLVILSRLYLRRFRPEIIAVTGNVGKTSTKEAIAAVLKNTGRIRASRGNLNNELGVPLTILGDWSDEYYESGNTAWFWIKVLFVGTFGLFFQKNYPKILVLEYGADKPGDIKKLSRRFKPSIGIVTAVGKIPVHVEYFSDPDGVAREKSHLVSGLSASNYAILNQDDPAVSSMRSKTKAKVMTYGFGEGSTVQVFGFDNHYEKGKLAGVSFKLHYGANSFIPVTIQGALGRSQALSAAAAASVGIIKEMNLIEIADALSENYNPPKGRLRLLEGIKNSTIIDDTYNAAPASTHLAVDILKLLPLQEVQGKPARKIAVLGDMLELGKYTVQAHQEIGNLVGGQVDELVCVGLRAKFIADAAANQMPAEKIRVFATSLDARSMVQEMIRAGDTILVKGSQGIRMEKIVEEIMAEPERKKELLVRQGKKWLRK</sequence>
<name>A0A0G1MLG5_9BACT</name>
<dbReference type="Gene3D" id="3.40.1190.10">
    <property type="entry name" value="Mur-like, catalytic domain"/>
    <property type="match status" value="1"/>
</dbReference>
<dbReference type="AlphaFoldDB" id="A0A0G1MLG5"/>
<dbReference type="InterPro" id="IPR036615">
    <property type="entry name" value="Mur_ligase_C_dom_sf"/>
</dbReference>
<dbReference type="InterPro" id="IPR013221">
    <property type="entry name" value="Mur_ligase_cen"/>
</dbReference>
<dbReference type="EMBL" id="LCJR01000016">
    <property type="protein sequence ID" value="KKT81622.1"/>
    <property type="molecule type" value="Genomic_DNA"/>
</dbReference>
<evidence type="ECO:0000256" key="2">
    <source>
        <dbReference type="ARBA" id="ARBA00022741"/>
    </source>
</evidence>
<keyword evidence="3" id="KW-0067">ATP-binding</keyword>
<dbReference type="InterPro" id="IPR004101">
    <property type="entry name" value="Mur_ligase_C"/>
</dbReference>
<reference evidence="6 7" key="1">
    <citation type="journal article" date="2015" name="Nature">
        <title>rRNA introns, odd ribosomes, and small enigmatic genomes across a large radiation of phyla.</title>
        <authorList>
            <person name="Brown C.T."/>
            <person name="Hug L.A."/>
            <person name="Thomas B.C."/>
            <person name="Sharon I."/>
            <person name="Castelle C.J."/>
            <person name="Singh A."/>
            <person name="Wilkins M.J."/>
            <person name="Williams K.H."/>
            <person name="Banfield J.F."/>
        </authorList>
    </citation>
    <scope>NUCLEOTIDE SEQUENCE [LARGE SCALE GENOMIC DNA]</scope>
</reference>
<feature type="domain" description="Mur ligase C-terminal" evidence="4">
    <location>
        <begin position="278"/>
        <end position="408"/>
    </location>
</feature>
<evidence type="ECO:0000313" key="6">
    <source>
        <dbReference type="EMBL" id="KKT81622.1"/>
    </source>
</evidence>
<dbReference type="GO" id="GO:0016881">
    <property type="term" value="F:acid-amino acid ligase activity"/>
    <property type="evidence" value="ECO:0007669"/>
    <property type="project" value="InterPro"/>
</dbReference>
<feature type="domain" description="Mur ligase central" evidence="5">
    <location>
        <begin position="31"/>
        <end position="71"/>
    </location>
</feature>
<protein>
    <submittedName>
        <fullName evidence="6">UDP-N-acetylmuramoyl-tripeptide-D-alanyl-D-alanine ligase</fullName>
    </submittedName>
</protein>
<dbReference type="PANTHER" id="PTHR43024:SF1">
    <property type="entry name" value="UDP-N-ACETYLMURAMOYL-TRIPEPTIDE--D-ALANYL-D-ALANINE LIGASE"/>
    <property type="match status" value="1"/>
</dbReference>
<dbReference type="PATRIC" id="fig|1619025.3.peg.647"/>
<evidence type="ECO:0000259" key="5">
    <source>
        <dbReference type="Pfam" id="PF08245"/>
    </source>
</evidence>
<dbReference type="Gene3D" id="3.90.190.20">
    <property type="entry name" value="Mur ligase, C-terminal domain"/>
    <property type="match status" value="1"/>
</dbReference>
<evidence type="ECO:0000313" key="7">
    <source>
        <dbReference type="Proteomes" id="UP000034032"/>
    </source>
</evidence>
<dbReference type="SUPFAM" id="SSF53244">
    <property type="entry name" value="MurD-like peptide ligases, peptide-binding domain"/>
    <property type="match status" value="1"/>
</dbReference>
<proteinExistence type="predicted"/>
<dbReference type="GO" id="GO:0005524">
    <property type="term" value="F:ATP binding"/>
    <property type="evidence" value="ECO:0007669"/>
    <property type="project" value="UniProtKB-KW"/>
</dbReference>
<keyword evidence="1 6" id="KW-0436">Ligase</keyword>